<keyword evidence="2" id="KW-0326">Glycosidase</keyword>
<feature type="transmembrane region" description="Helical" evidence="4">
    <location>
        <begin position="26"/>
        <end position="44"/>
    </location>
</feature>
<dbReference type="Pfam" id="PF02065">
    <property type="entry name" value="Melibiase"/>
    <property type="match status" value="1"/>
</dbReference>
<dbReference type="GO" id="GO:0016798">
    <property type="term" value="F:hydrolase activity, acting on glycosyl bonds"/>
    <property type="evidence" value="ECO:0007669"/>
    <property type="project" value="UniProtKB-KW"/>
</dbReference>
<evidence type="ECO:0000256" key="4">
    <source>
        <dbReference type="SAM" id="Phobius"/>
    </source>
</evidence>
<dbReference type="Proteomes" id="UP000241848">
    <property type="component" value="Unassembled WGS sequence"/>
</dbReference>
<dbReference type="InterPro" id="IPR038417">
    <property type="entry name" value="Alpga-gal_N_sf"/>
</dbReference>
<keyword evidence="4" id="KW-1133">Transmembrane helix</keyword>
<comment type="caution">
    <text evidence="5">The sequence shown here is derived from an EMBL/GenBank/DDBJ whole genome shotgun (WGS) entry which is preliminary data.</text>
</comment>
<evidence type="ECO:0000256" key="1">
    <source>
        <dbReference type="ARBA" id="ARBA00022801"/>
    </source>
</evidence>
<keyword evidence="4" id="KW-0812">Transmembrane</keyword>
<gene>
    <name evidence="5" type="ORF">C7B45_09870</name>
</gene>
<evidence type="ECO:0000313" key="5">
    <source>
        <dbReference type="EMBL" id="PSR21702.1"/>
    </source>
</evidence>
<keyword evidence="4" id="KW-0472">Membrane</keyword>
<dbReference type="InterPro" id="IPR006311">
    <property type="entry name" value="TAT_signal"/>
</dbReference>
<protein>
    <recommendedName>
        <fullName evidence="7">Alpha-galactosidase</fullName>
    </recommendedName>
</protein>
<organism evidence="5 6">
    <name type="scientific">Sulfobacillus acidophilus</name>
    <dbReference type="NCBI Taxonomy" id="53633"/>
    <lineage>
        <taxon>Bacteria</taxon>
        <taxon>Bacillati</taxon>
        <taxon>Bacillota</taxon>
        <taxon>Clostridia</taxon>
        <taxon>Eubacteriales</taxon>
        <taxon>Clostridiales Family XVII. Incertae Sedis</taxon>
        <taxon>Sulfobacillus</taxon>
    </lineage>
</organism>
<dbReference type="InterPro" id="IPR017853">
    <property type="entry name" value="GH"/>
</dbReference>
<dbReference type="PROSITE" id="PS51318">
    <property type="entry name" value="TAT"/>
    <property type="match status" value="1"/>
</dbReference>
<accession>A0A2T2WHH7</accession>
<dbReference type="Gene3D" id="2.70.98.60">
    <property type="entry name" value="alpha-galactosidase from lactobacil brevis"/>
    <property type="match status" value="1"/>
</dbReference>
<dbReference type="EMBL" id="PXYV01000029">
    <property type="protein sequence ID" value="PSR21702.1"/>
    <property type="molecule type" value="Genomic_DNA"/>
</dbReference>
<feature type="compositionally biased region" description="Basic and acidic residues" evidence="3">
    <location>
        <begin position="1"/>
        <end position="15"/>
    </location>
</feature>
<keyword evidence="1" id="KW-0378">Hydrolase</keyword>
<name>A0A2T2WHH7_9FIRM</name>
<dbReference type="SUPFAM" id="SSF51445">
    <property type="entry name" value="(Trans)glycosidases"/>
    <property type="match status" value="1"/>
</dbReference>
<feature type="region of interest" description="Disordered" evidence="3">
    <location>
        <begin position="1"/>
        <end position="22"/>
    </location>
</feature>
<evidence type="ECO:0000313" key="6">
    <source>
        <dbReference type="Proteomes" id="UP000241848"/>
    </source>
</evidence>
<evidence type="ECO:0000256" key="3">
    <source>
        <dbReference type="SAM" id="MobiDB-lite"/>
    </source>
</evidence>
<reference evidence="5 6" key="1">
    <citation type="journal article" date="2014" name="BMC Genomics">
        <title>Comparison of environmental and isolate Sulfobacillus genomes reveals diverse carbon, sulfur, nitrogen, and hydrogen metabolisms.</title>
        <authorList>
            <person name="Justice N.B."/>
            <person name="Norman A."/>
            <person name="Brown C.T."/>
            <person name="Singh A."/>
            <person name="Thomas B.C."/>
            <person name="Banfield J.F."/>
        </authorList>
    </citation>
    <scope>NUCLEOTIDE SEQUENCE [LARGE SCALE GENOMIC DNA]</scope>
    <source>
        <strain evidence="5">AMDSBA3</strain>
    </source>
</reference>
<proteinExistence type="predicted"/>
<dbReference type="InterPro" id="IPR013785">
    <property type="entry name" value="Aldolase_TIM"/>
</dbReference>
<dbReference type="InterPro" id="IPR013780">
    <property type="entry name" value="Glyco_hydro_b"/>
</dbReference>
<sequence length="751" mass="83799">MKLDSQDERDGAEPKRGRHGMTRRQVLKWGAGSGAAIFASSLPFSSALAKSLRSRSIGGQTIQAFINSPPFSFLYGNQSSDTLLTKWPKEVLTSQTREGVQTTTIRWTDPVTHLEVQWVASQYAGFPTSDWIIYFANRGKTRTAVLSQILALDWNVSGLSRNGWIIHSNNGSHDQPTDFAPYEIPLVPNSFRVFSTSGGRSSNGYHNSDLSGTNILGGWPYLNVDWSSGGMIVALGWPGQWVMQVERLRADTLRLYGGMSQVDGTLLTNGQDIFSTDLAELWLAPGETIRTPRIVVMPWEKVPGNTAGWIDAQNQWRQWFIQYHLPRKQGKLPDPLCPAVANGFFSEQGGPDGTDDQANELSWLNAYGAEHDTPSTGGVHNYWWIDAGWYETPPGPITWVSVGTWTPSPTRFPHGLSPIFQRAKDLGMGSILWFEPERVMPGTWLYDRRSSWLLKPPPGLSEYSGQARLLDFGKEEVVNWAVEHFGALITTQKVDVYREDYNIDPLPYWQFNDPPGRRGITQIQYVTGHLEYWGALLAKHPGLLIDCCASGGRRLDIDSMGYAINLWRSDYSNVAESNQGMTFGVSAWLPMTGDQVLIQSFSGKGTNEYNARSAMAPSFQEIVQVPSAVTENWNVLRAMSFEWIDIAPNYFGDYYPLTAFAPPEDTSVWMAWQFNQSTTGTGFVQAFRRGTCPQSTMRLTLHGLSLHANYRLYDYATQSSWIASGSQLQQGGLVVNLPTTGSATTIRYVRL</sequence>
<evidence type="ECO:0000256" key="2">
    <source>
        <dbReference type="ARBA" id="ARBA00023295"/>
    </source>
</evidence>
<evidence type="ECO:0008006" key="7">
    <source>
        <dbReference type="Google" id="ProtNLM"/>
    </source>
</evidence>
<dbReference type="AlphaFoldDB" id="A0A2T2WHH7"/>
<dbReference type="Gene3D" id="3.20.20.70">
    <property type="entry name" value="Aldolase class I"/>
    <property type="match status" value="1"/>
</dbReference>
<dbReference type="Gene3D" id="2.60.40.1180">
    <property type="entry name" value="Golgi alpha-mannosidase II"/>
    <property type="match status" value="1"/>
</dbReference>